<dbReference type="InterPro" id="IPR016024">
    <property type="entry name" value="ARM-type_fold"/>
</dbReference>
<sequence>MYTNMFQKHLSQGDMEGVVKQIAYIGEKKDTTQFAFLIELLKSTDNAILRNTIAIALSDIGDDRAVEPLIEVITDSKTSGSRGTLLYALENLNYIVHIENIIPFIGDSSLEVSAQSFMLLEQMMDKLSDLQNLRCQTIIEMQISHNQSKLLEVALDMLKKWRYQVQE</sequence>
<comment type="caution">
    <text evidence="1">The sequence shown here is derived from an EMBL/GenBank/DDBJ whole genome shotgun (WGS) entry which is preliminary data.</text>
</comment>
<dbReference type="SUPFAM" id="SSF48371">
    <property type="entry name" value="ARM repeat"/>
    <property type="match status" value="1"/>
</dbReference>
<reference evidence="1 2" key="1">
    <citation type="submission" date="2018-05" db="EMBL/GenBank/DDBJ databases">
        <title>Freshwater and sediment microbial communities from various areas in North America, analyzing microbe dynamics in response to fracking.</title>
        <authorList>
            <person name="Lamendella R."/>
        </authorList>
    </citation>
    <scope>NUCLEOTIDE SEQUENCE [LARGE SCALE GENOMIC DNA]</scope>
    <source>
        <strain evidence="1 2">DB-3</strain>
    </source>
</reference>
<name>A0A855Y101_9BACL</name>
<gene>
    <name evidence="1" type="ORF">DET56_103297</name>
</gene>
<dbReference type="InterPro" id="IPR011989">
    <property type="entry name" value="ARM-like"/>
</dbReference>
<protein>
    <recommendedName>
        <fullName evidence="3">HEAT repeat protein</fullName>
    </recommendedName>
</protein>
<dbReference type="EMBL" id="QGTZ01000003">
    <property type="protein sequence ID" value="PWW43249.1"/>
    <property type="molecule type" value="Genomic_DNA"/>
</dbReference>
<dbReference type="AlphaFoldDB" id="A0A855Y101"/>
<dbReference type="Proteomes" id="UP000247078">
    <property type="component" value="Unassembled WGS sequence"/>
</dbReference>
<evidence type="ECO:0000313" key="2">
    <source>
        <dbReference type="Proteomes" id="UP000247078"/>
    </source>
</evidence>
<accession>A0A855Y101</accession>
<dbReference type="Gene3D" id="1.25.10.10">
    <property type="entry name" value="Leucine-rich Repeat Variant"/>
    <property type="match status" value="1"/>
</dbReference>
<evidence type="ECO:0008006" key="3">
    <source>
        <dbReference type="Google" id="ProtNLM"/>
    </source>
</evidence>
<evidence type="ECO:0000313" key="1">
    <source>
        <dbReference type="EMBL" id="PWW43249.1"/>
    </source>
</evidence>
<proteinExistence type="predicted"/>
<dbReference type="RefSeq" id="WP_109998826.1">
    <property type="nucleotide sequence ID" value="NZ_QGTZ01000003.1"/>
</dbReference>
<organism evidence="1 2">
    <name type="scientific">Paenibacillus pabuli</name>
    <dbReference type="NCBI Taxonomy" id="1472"/>
    <lineage>
        <taxon>Bacteria</taxon>
        <taxon>Bacillati</taxon>
        <taxon>Bacillota</taxon>
        <taxon>Bacilli</taxon>
        <taxon>Bacillales</taxon>
        <taxon>Paenibacillaceae</taxon>
        <taxon>Paenibacillus</taxon>
    </lineage>
</organism>
<dbReference type="Pfam" id="PF13646">
    <property type="entry name" value="HEAT_2"/>
    <property type="match status" value="1"/>
</dbReference>